<dbReference type="GO" id="GO:0010017">
    <property type="term" value="P:red or far-red light signaling pathway"/>
    <property type="evidence" value="ECO:0007669"/>
    <property type="project" value="UniProtKB-ARBA"/>
</dbReference>
<feature type="region of interest" description="Disordered" evidence="10">
    <location>
        <begin position="511"/>
        <end position="533"/>
    </location>
</feature>
<keyword evidence="7 9" id="KW-0539">Nucleus</keyword>
<feature type="region of interest" description="Disordered" evidence="10">
    <location>
        <begin position="222"/>
        <end position="283"/>
    </location>
</feature>
<proteinExistence type="inferred from homology"/>
<dbReference type="Pfam" id="PF00072">
    <property type="entry name" value="Response_reg"/>
    <property type="match status" value="1"/>
</dbReference>
<dbReference type="GO" id="GO:0045892">
    <property type="term" value="P:negative regulation of DNA-templated transcription"/>
    <property type="evidence" value="ECO:0007669"/>
    <property type="project" value="UniProtKB-ARBA"/>
</dbReference>
<gene>
    <name evidence="13" type="ORF">FPE_LOCUS14886</name>
</gene>
<evidence type="ECO:0008006" key="15">
    <source>
        <dbReference type="Google" id="ProtNLM"/>
    </source>
</evidence>
<dbReference type="InterPro" id="IPR011006">
    <property type="entry name" value="CheY-like_superfamily"/>
</dbReference>
<evidence type="ECO:0000256" key="3">
    <source>
        <dbReference type="ARBA" id="ARBA00023012"/>
    </source>
</evidence>
<dbReference type="Pfam" id="PF06203">
    <property type="entry name" value="CCT"/>
    <property type="match status" value="1"/>
</dbReference>
<evidence type="ECO:0000313" key="13">
    <source>
        <dbReference type="EMBL" id="CAI9767456.1"/>
    </source>
</evidence>
<comment type="caution">
    <text evidence="8">Lacks conserved residue(s) required for the propagation of feature annotation.</text>
</comment>
<feature type="compositionally biased region" description="Polar residues" evidence="10">
    <location>
        <begin position="511"/>
        <end position="520"/>
    </location>
</feature>
<evidence type="ECO:0000313" key="14">
    <source>
        <dbReference type="Proteomes" id="UP000834106"/>
    </source>
</evidence>
<feature type="compositionally biased region" description="Basic residues" evidence="10">
    <location>
        <begin position="602"/>
        <end position="618"/>
    </location>
</feature>
<keyword evidence="5" id="KW-0090">Biological rhythms</keyword>
<evidence type="ECO:0000256" key="2">
    <source>
        <dbReference type="ARBA" id="ARBA00010330"/>
    </source>
</evidence>
<feature type="compositionally biased region" description="Low complexity" evidence="10">
    <location>
        <begin position="621"/>
        <end position="632"/>
    </location>
</feature>
<evidence type="ECO:0000259" key="11">
    <source>
        <dbReference type="PROSITE" id="PS50110"/>
    </source>
</evidence>
<feature type="region of interest" description="Disordered" evidence="10">
    <location>
        <begin position="701"/>
        <end position="726"/>
    </location>
</feature>
<evidence type="ECO:0000256" key="8">
    <source>
        <dbReference type="PROSITE-ProRule" id="PRU00169"/>
    </source>
</evidence>
<dbReference type="GO" id="GO:0000160">
    <property type="term" value="P:phosphorelay signal transduction system"/>
    <property type="evidence" value="ECO:0007669"/>
    <property type="project" value="UniProtKB-KW"/>
</dbReference>
<evidence type="ECO:0000256" key="9">
    <source>
        <dbReference type="PROSITE-ProRule" id="PRU00357"/>
    </source>
</evidence>
<feature type="region of interest" description="Disordered" evidence="10">
    <location>
        <begin position="749"/>
        <end position="784"/>
    </location>
</feature>
<dbReference type="GO" id="GO:0005634">
    <property type="term" value="C:nucleus"/>
    <property type="evidence" value="ECO:0007669"/>
    <property type="project" value="UniProtKB-SubCell"/>
</dbReference>
<dbReference type="SMART" id="SM00448">
    <property type="entry name" value="REC"/>
    <property type="match status" value="1"/>
</dbReference>
<evidence type="ECO:0000256" key="7">
    <source>
        <dbReference type="ARBA" id="ARBA00023242"/>
    </source>
</evidence>
<dbReference type="CDD" id="cd17582">
    <property type="entry name" value="psREC_PRR"/>
    <property type="match status" value="1"/>
</dbReference>
<accession>A0AAD2DXK0</accession>
<feature type="region of interest" description="Disordered" evidence="10">
    <location>
        <begin position="595"/>
        <end position="632"/>
    </location>
</feature>
<keyword evidence="3" id="KW-0902">Two-component regulatory system</keyword>
<feature type="region of interest" description="Disordered" evidence="10">
    <location>
        <begin position="21"/>
        <end position="55"/>
    </location>
</feature>
<dbReference type="SUPFAM" id="SSF52172">
    <property type="entry name" value="CheY-like"/>
    <property type="match status" value="1"/>
</dbReference>
<dbReference type="InterPro" id="IPR010402">
    <property type="entry name" value="CCT_domain"/>
</dbReference>
<dbReference type="InterPro" id="IPR001789">
    <property type="entry name" value="Sig_transdc_resp-reg_receiver"/>
</dbReference>
<evidence type="ECO:0000256" key="6">
    <source>
        <dbReference type="ARBA" id="ARBA00023163"/>
    </source>
</evidence>
<dbReference type="PROSITE" id="PS50110">
    <property type="entry name" value="RESPONSE_REGULATORY"/>
    <property type="match status" value="1"/>
</dbReference>
<dbReference type="PANTHER" id="PTHR43874">
    <property type="entry name" value="TWO-COMPONENT RESPONSE REGULATOR"/>
    <property type="match status" value="1"/>
</dbReference>
<feature type="compositionally biased region" description="Low complexity" evidence="10">
    <location>
        <begin position="521"/>
        <end position="533"/>
    </location>
</feature>
<dbReference type="AlphaFoldDB" id="A0AAD2DXK0"/>
<dbReference type="PROSITE" id="PS51017">
    <property type="entry name" value="CCT"/>
    <property type="match status" value="1"/>
</dbReference>
<evidence type="ECO:0000256" key="10">
    <source>
        <dbReference type="SAM" id="MobiDB-lite"/>
    </source>
</evidence>
<evidence type="ECO:0000256" key="1">
    <source>
        <dbReference type="ARBA" id="ARBA00004123"/>
    </source>
</evidence>
<dbReference type="EMBL" id="OU503044">
    <property type="protein sequence ID" value="CAI9767456.1"/>
    <property type="molecule type" value="Genomic_DNA"/>
</dbReference>
<dbReference type="FunFam" id="3.40.50.2300:FF:000214">
    <property type="entry name" value="Two-component response regulator-like PRR37"/>
    <property type="match status" value="1"/>
</dbReference>
<name>A0AAD2DXK0_9LAMI</name>
<reference evidence="13" key="1">
    <citation type="submission" date="2023-05" db="EMBL/GenBank/DDBJ databases">
        <authorList>
            <person name="Huff M."/>
        </authorList>
    </citation>
    <scope>NUCLEOTIDE SEQUENCE</scope>
</reference>
<dbReference type="GO" id="GO:0007623">
    <property type="term" value="P:circadian rhythm"/>
    <property type="evidence" value="ECO:0007669"/>
    <property type="project" value="UniProtKB-ARBA"/>
</dbReference>
<keyword evidence="6" id="KW-0804">Transcription</keyword>
<feature type="domain" description="Response regulatory" evidence="11">
    <location>
        <begin position="98"/>
        <end position="216"/>
    </location>
</feature>
<feature type="compositionally biased region" description="Polar residues" evidence="10">
    <location>
        <begin position="272"/>
        <end position="283"/>
    </location>
</feature>
<keyword evidence="14" id="KW-1185">Reference proteome</keyword>
<dbReference type="PANTHER" id="PTHR43874:SF125">
    <property type="entry name" value="TWO-COMPONENT RESPONSE REGULATOR-LIKE APRR7"/>
    <property type="match status" value="1"/>
</dbReference>
<evidence type="ECO:0000259" key="12">
    <source>
        <dbReference type="PROSITE" id="PS51017"/>
    </source>
</evidence>
<sequence length="784" mass="86467">MRGFRVDTDAPPANRLEELNHHLKRDNQNEVRNGVTSDTPGTLEEEGSRINGDSDYVSVRDTDFVQTHAVSQTQQLKPQGPQGSVVHWERLLPLRSVKVLLVENDESTRHVVSALLRNCSYEVTAVAHGLEAWKILEDPTNHIDLVLTEVAMPYLSGIGLLSMIMNHKTCKNIPVIMMSSNDSMGIVFKCLSKGAADFLVKPIRKNELITLWQHVWRKCHSSSGSGSGSGSESGIRTQKSPKSKSFKLDNYGASNDEDDSGSIGLNVWDGSENGSGSETQSSWSRRAVEIDGPQPLTPWNELAGPPSTTLAQANHSRPQAMSNNRVSTFTREYRNQDAALDLKIGVPNAQELRSQRGGVLNDTIDAEKSKILNPYSSKDCNRLENGKMDLKNDISYGALRNKDCALMGAITNVPKPRMRNVSDEVPKHPYEVMKIKETATDDPKEKPTLEFSLKQLRHTDDTGTSTYQHNALRHSNLSAFSRYNSTINANQTPTGNVDSCSPINNSSEAAKTELATPNQVSNGSSNNNDMGSTTNNAFAKVEACNEKTMPKSSVGIHPCSALQSVQQVHMLPIQPVNPGKSNVTKTAMAPMKALDQKAQVQNHHHHHHHYHHHHHHHHAYDAQQQQQQQQQLLNHDDLSLKLITAEAPHHGPRDESVTELEGNAANYGSASGSNNGSNGQNGGSTIAITEATNMASDNGTVAQYEAGDGSGSGSRSRVDQNRSAQREATLSKFFQKRKERCFEKKVRYQSRKKLAEQRPRVRGQFVRQVTDDNQSKSDTRDTDS</sequence>
<dbReference type="InterPro" id="IPR045279">
    <property type="entry name" value="ARR-like"/>
</dbReference>
<dbReference type="GO" id="GO:0009736">
    <property type="term" value="P:cytokinin-activated signaling pathway"/>
    <property type="evidence" value="ECO:0007669"/>
    <property type="project" value="InterPro"/>
</dbReference>
<dbReference type="Proteomes" id="UP000834106">
    <property type="component" value="Chromosome 9"/>
</dbReference>
<comment type="similarity">
    <text evidence="2">Belongs to the ARR-like family.</text>
</comment>
<evidence type="ECO:0000256" key="5">
    <source>
        <dbReference type="ARBA" id="ARBA00023108"/>
    </source>
</evidence>
<feature type="compositionally biased region" description="Basic and acidic residues" evidence="10">
    <location>
        <begin position="769"/>
        <end position="784"/>
    </location>
</feature>
<feature type="compositionally biased region" description="Polar residues" evidence="10">
    <location>
        <begin position="30"/>
        <end position="40"/>
    </location>
</feature>
<dbReference type="Gene3D" id="3.40.50.2300">
    <property type="match status" value="1"/>
</dbReference>
<feature type="domain" description="CCT" evidence="12">
    <location>
        <begin position="726"/>
        <end position="768"/>
    </location>
</feature>
<comment type="subcellular location">
    <subcellularLocation>
        <location evidence="1 9">Nucleus</location>
    </subcellularLocation>
</comment>
<keyword evidence="4" id="KW-0805">Transcription regulation</keyword>
<organism evidence="13 14">
    <name type="scientific">Fraxinus pennsylvanica</name>
    <dbReference type="NCBI Taxonomy" id="56036"/>
    <lineage>
        <taxon>Eukaryota</taxon>
        <taxon>Viridiplantae</taxon>
        <taxon>Streptophyta</taxon>
        <taxon>Embryophyta</taxon>
        <taxon>Tracheophyta</taxon>
        <taxon>Spermatophyta</taxon>
        <taxon>Magnoliopsida</taxon>
        <taxon>eudicotyledons</taxon>
        <taxon>Gunneridae</taxon>
        <taxon>Pentapetalae</taxon>
        <taxon>asterids</taxon>
        <taxon>lamiids</taxon>
        <taxon>Lamiales</taxon>
        <taxon>Oleaceae</taxon>
        <taxon>Oleeae</taxon>
        <taxon>Fraxinus</taxon>
    </lineage>
</organism>
<protein>
    <recommendedName>
        <fullName evidence="15">Two-component response regulator-like PRR37</fullName>
    </recommendedName>
</protein>
<feature type="region of interest" description="Disordered" evidence="10">
    <location>
        <begin position="664"/>
        <end position="685"/>
    </location>
</feature>
<evidence type="ECO:0000256" key="4">
    <source>
        <dbReference type="ARBA" id="ARBA00023015"/>
    </source>
</evidence>
<feature type="compositionally biased region" description="Low complexity" evidence="10">
    <location>
        <begin position="664"/>
        <end position="678"/>
    </location>
</feature>